<accession>K5WLI8</accession>
<dbReference type="GeneID" id="18907257"/>
<feature type="region of interest" description="Disordered" evidence="6">
    <location>
        <begin position="78"/>
        <end position="98"/>
    </location>
</feature>
<evidence type="ECO:0000256" key="6">
    <source>
        <dbReference type="SAM" id="MobiDB-lite"/>
    </source>
</evidence>
<keyword evidence="2" id="KW-0479">Metal-binding</keyword>
<keyword evidence="3" id="KW-0863">Zinc-finger</keyword>
<dbReference type="InterPro" id="IPR052035">
    <property type="entry name" value="ZnF_BED_domain_contain"/>
</dbReference>
<proteinExistence type="predicted"/>
<dbReference type="GO" id="GO:0005634">
    <property type="term" value="C:nucleus"/>
    <property type="evidence" value="ECO:0007669"/>
    <property type="project" value="UniProtKB-SubCell"/>
</dbReference>
<evidence type="ECO:0000256" key="4">
    <source>
        <dbReference type="ARBA" id="ARBA00022833"/>
    </source>
</evidence>
<dbReference type="InterPro" id="IPR012337">
    <property type="entry name" value="RNaseH-like_sf"/>
</dbReference>
<evidence type="ECO:0000256" key="2">
    <source>
        <dbReference type="ARBA" id="ARBA00022723"/>
    </source>
</evidence>
<evidence type="ECO:0000313" key="7">
    <source>
        <dbReference type="EMBL" id="EKM51157.1"/>
    </source>
</evidence>
<dbReference type="InParanoid" id="K5WLI8"/>
<evidence type="ECO:0000256" key="1">
    <source>
        <dbReference type="ARBA" id="ARBA00004123"/>
    </source>
</evidence>
<dbReference type="PANTHER" id="PTHR46481">
    <property type="entry name" value="ZINC FINGER BED DOMAIN-CONTAINING PROTEIN 4"/>
    <property type="match status" value="1"/>
</dbReference>
<reference evidence="7 8" key="1">
    <citation type="journal article" date="2012" name="BMC Genomics">
        <title>Comparative genomics of the white-rot fungi, Phanerochaete carnosa and P. chrysosporium, to elucidate the genetic basis of the distinct wood types they colonize.</title>
        <authorList>
            <person name="Suzuki H."/>
            <person name="MacDonald J."/>
            <person name="Syed K."/>
            <person name="Salamov A."/>
            <person name="Hori C."/>
            <person name="Aerts A."/>
            <person name="Henrissat B."/>
            <person name="Wiebenga A."/>
            <person name="vanKuyk P.A."/>
            <person name="Barry K."/>
            <person name="Lindquist E."/>
            <person name="LaButti K."/>
            <person name="Lapidus A."/>
            <person name="Lucas S."/>
            <person name="Coutinho P."/>
            <person name="Gong Y."/>
            <person name="Samejima M."/>
            <person name="Mahadevan R."/>
            <person name="Abou-Zaid M."/>
            <person name="de Vries R.P."/>
            <person name="Igarashi K."/>
            <person name="Yadav J.S."/>
            <person name="Grigoriev I.V."/>
            <person name="Master E.R."/>
        </authorList>
    </citation>
    <scope>NUCLEOTIDE SEQUENCE [LARGE SCALE GENOMIC DNA]</scope>
    <source>
        <strain evidence="7 8">HHB-10118-sp</strain>
    </source>
</reference>
<dbReference type="AlphaFoldDB" id="K5WLI8"/>
<dbReference type="OrthoDB" id="2790258at2759"/>
<keyword evidence="5" id="KW-0539">Nucleus</keyword>
<dbReference type="SUPFAM" id="SSF53098">
    <property type="entry name" value="Ribonuclease H-like"/>
    <property type="match status" value="1"/>
</dbReference>
<feature type="non-terminal residue" evidence="7">
    <location>
        <position position="258"/>
    </location>
</feature>
<dbReference type="HOGENOM" id="CLU_009123_6_0_1"/>
<dbReference type="Proteomes" id="UP000008370">
    <property type="component" value="Unassembled WGS sequence"/>
</dbReference>
<evidence type="ECO:0000313" key="8">
    <source>
        <dbReference type="Proteomes" id="UP000008370"/>
    </source>
</evidence>
<gene>
    <name evidence="7" type="ORF">PHACADRAFT_103191</name>
</gene>
<keyword evidence="4" id="KW-0862">Zinc</keyword>
<protein>
    <submittedName>
        <fullName evidence="7">Uncharacterized protein</fullName>
    </submittedName>
</protein>
<evidence type="ECO:0000256" key="5">
    <source>
        <dbReference type="ARBA" id="ARBA00023242"/>
    </source>
</evidence>
<dbReference type="KEGG" id="pco:PHACADRAFT_103191"/>
<keyword evidence="8" id="KW-1185">Reference proteome</keyword>
<comment type="subcellular location">
    <subcellularLocation>
        <location evidence="1">Nucleus</location>
    </subcellularLocation>
</comment>
<sequence length="258" mass="30340">ITLDNASNNDTMMRELERLLCRDGIPFHHEGNRIRPSRARTSPDPVARCRTLVRSCRISWARRRDLRQTIILTMESKQLELEGQNEPESSQEPAKPKELLRDVDTRWSALFMMIDRLLELYEAIDALLNAQKQKDIRKHALDEMELRVLADIREFLYVFHCVQELLSSNKTPTLPLSIPMYKSLMELLRMLRGRLPMLENAINASLGRLRKYLSRARRSKAYALAMILHLEYKFTWIDKYWTAEEAADARRWLQEAVS</sequence>
<evidence type="ECO:0000256" key="3">
    <source>
        <dbReference type="ARBA" id="ARBA00022771"/>
    </source>
</evidence>
<dbReference type="GO" id="GO:0008270">
    <property type="term" value="F:zinc ion binding"/>
    <property type="evidence" value="ECO:0007669"/>
    <property type="project" value="UniProtKB-KW"/>
</dbReference>
<dbReference type="PANTHER" id="PTHR46481:SF10">
    <property type="entry name" value="ZINC FINGER BED DOMAIN-CONTAINING PROTEIN 39"/>
    <property type="match status" value="1"/>
</dbReference>
<name>K5WLI8_PHACS</name>
<organism evidence="7 8">
    <name type="scientific">Phanerochaete carnosa (strain HHB-10118-sp)</name>
    <name type="common">White-rot fungus</name>
    <name type="synonym">Peniophora carnosa</name>
    <dbReference type="NCBI Taxonomy" id="650164"/>
    <lineage>
        <taxon>Eukaryota</taxon>
        <taxon>Fungi</taxon>
        <taxon>Dikarya</taxon>
        <taxon>Basidiomycota</taxon>
        <taxon>Agaricomycotina</taxon>
        <taxon>Agaricomycetes</taxon>
        <taxon>Polyporales</taxon>
        <taxon>Phanerochaetaceae</taxon>
        <taxon>Phanerochaete</taxon>
    </lineage>
</organism>
<dbReference type="EMBL" id="JH930477">
    <property type="protein sequence ID" value="EKM51157.1"/>
    <property type="molecule type" value="Genomic_DNA"/>
</dbReference>
<dbReference type="RefSeq" id="XP_007400312.1">
    <property type="nucleotide sequence ID" value="XM_007400250.1"/>
</dbReference>